<dbReference type="InterPro" id="IPR050902">
    <property type="entry name" value="ABC_Transporter_SBP"/>
</dbReference>
<sequence length="362" mass="40346">MLKYILIALATLSATAQAATTTVTDVLNRQVTFDAPAKRVIVGFYPEDYMAIGTVKAYDHVVGMSKYIWQAREASWNEYVKQVPILNNIPEIGRVDTNTFSVEKVISLNPDLLMLADWQYKALESEVAQIESAGIPIVVVDYNAQTVERHVQSTLLIGKITGQNQRAQTIAQEYKKTVDTIESRLKEANLPKPKVYTEYGATGVNEIGYTFGKNMWGAISTMAGGDNISAPYVEWWGKLNPEQILVSNPDIIVMTGYESGSTDTAMIMGEGVSGEVAQKRLQGFKQRNGWSTLNAVKNNQMYAAYHGACRTIIDAAMIEFYAKAMYPDLFKDLNPKQSYQDFYKKYLPVTPQGTFMTKLSSL</sequence>
<feature type="signal peptide" evidence="1">
    <location>
        <begin position="1"/>
        <end position="18"/>
    </location>
</feature>
<dbReference type="InterPro" id="IPR002491">
    <property type="entry name" value="ABC_transptr_periplasmic_BD"/>
</dbReference>
<proteinExistence type="predicted"/>
<dbReference type="RefSeq" id="WP_394608451.1">
    <property type="nucleotide sequence ID" value="NZ_JBIHSJ010000004.1"/>
</dbReference>
<keyword evidence="1" id="KW-0732">Signal</keyword>
<dbReference type="Proteomes" id="UP001607151">
    <property type="component" value="Unassembled WGS sequence"/>
</dbReference>
<dbReference type="Pfam" id="PF01497">
    <property type="entry name" value="Peripla_BP_2"/>
    <property type="match status" value="1"/>
</dbReference>
<reference evidence="3 4" key="1">
    <citation type="submission" date="2024-10" db="EMBL/GenBank/DDBJ databases">
        <authorList>
            <person name="Yibar A."/>
            <person name="Saticioglu I.B."/>
            <person name="Duman M."/>
            <person name="Ajmi N."/>
            <person name="Gurler F."/>
            <person name="Ay H."/>
            <person name="Onuk E."/>
            <person name="Guler S."/>
            <person name="Romalde J.L."/>
        </authorList>
    </citation>
    <scope>NUCLEOTIDE SEQUENCE [LARGE SCALE GENOMIC DNA]</scope>
    <source>
        <strain evidence="3 4">14-MA-B</strain>
    </source>
</reference>
<dbReference type="PANTHER" id="PTHR30535">
    <property type="entry name" value="VITAMIN B12-BINDING PROTEIN"/>
    <property type="match status" value="1"/>
</dbReference>
<accession>A0ABW7J0L7</accession>
<comment type="caution">
    <text evidence="3">The sequence shown here is derived from an EMBL/GenBank/DDBJ whole genome shotgun (WGS) entry which is preliminary data.</text>
</comment>
<name>A0ABW7J0L7_9VIBR</name>
<evidence type="ECO:0000256" key="1">
    <source>
        <dbReference type="SAM" id="SignalP"/>
    </source>
</evidence>
<dbReference type="SUPFAM" id="SSF53807">
    <property type="entry name" value="Helical backbone' metal receptor"/>
    <property type="match status" value="1"/>
</dbReference>
<evidence type="ECO:0000313" key="3">
    <source>
        <dbReference type="EMBL" id="MFH0266820.1"/>
    </source>
</evidence>
<gene>
    <name evidence="3" type="ORF">ACGRQ9_15340</name>
</gene>
<dbReference type="EMBL" id="JBIHSN010000003">
    <property type="protein sequence ID" value="MFH0266820.1"/>
    <property type="molecule type" value="Genomic_DNA"/>
</dbReference>
<protein>
    <submittedName>
        <fullName evidence="3">ABC transporter substrate-binding protein</fullName>
    </submittedName>
</protein>
<keyword evidence="4" id="KW-1185">Reference proteome</keyword>
<evidence type="ECO:0000259" key="2">
    <source>
        <dbReference type="PROSITE" id="PS50983"/>
    </source>
</evidence>
<feature type="domain" description="Fe/B12 periplasmic-binding" evidence="2">
    <location>
        <begin position="29"/>
        <end position="337"/>
    </location>
</feature>
<organism evidence="3 4">
    <name type="scientific">Vibrio rumoiensis</name>
    <dbReference type="NCBI Taxonomy" id="76258"/>
    <lineage>
        <taxon>Bacteria</taxon>
        <taxon>Pseudomonadati</taxon>
        <taxon>Pseudomonadota</taxon>
        <taxon>Gammaproteobacteria</taxon>
        <taxon>Vibrionales</taxon>
        <taxon>Vibrionaceae</taxon>
        <taxon>Vibrio</taxon>
    </lineage>
</organism>
<evidence type="ECO:0000313" key="4">
    <source>
        <dbReference type="Proteomes" id="UP001607151"/>
    </source>
</evidence>
<dbReference type="PROSITE" id="PS50983">
    <property type="entry name" value="FE_B12_PBP"/>
    <property type="match status" value="1"/>
</dbReference>
<feature type="chain" id="PRO_5046716595" evidence="1">
    <location>
        <begin position="19"/>
        <end position="362"/>
    </location>
</feature>
<dbReference type="PANTHER" id="PTHR30535:SF34">
    <property type="entry name" value="MOLYBDATE-BINDING PROTEIN MOLA"/>
    <property type="match status" value="1"/>
</dbReference>
<dbReference type="Gene3D" id="3.40.50.1980">
    <property type="entry name" value="Nitrogenase molybdenum iron protein domain"/>
    <property type="match status" value="2"/>
</dbReference>